<evidence type="ECO:0000313" key="2">
    <source>
        <dbReference type="Proteomes" id="UP001147700"/>
    </source>
</evidence>
<dbReference type="EMBL" id="JAPCID010000001">
    <property type="protein sequence ID" value="MDA0136054.1"/>
    <property type="molecule type" value="Genomic_DNA"/>
</dbReference>
<organism evidence="1 2">
    <name type="scientific">Solirubrobacter deserti</name>
    <dbReference type="NCBI Taxonomy" id="2282478"/>
    <lineage>
        <taxon>Bacteria</taxon>
        <taxon>Bacillati</taxon>
        <taxon>Actinomycetota</taxon>
        <taxon>Thermoleophilia</taxon>
        <taxon>Solirubrobacterales</taxon>
        <taxon>Solirubrobacteraceae</taxon>
        <taxon>Solirubrobacter</taxon>
    </lineage>
</organism>
<keyword evidence="2" id="KW-1185">Reference proteome</keyword>
<dbReference type="RefSeq" id="WP_202954665.1">
    <property type="nucleotide sequence ID" value="NZ_JAPCID010000001.1"/>
</dbReference>
<gene>
    <name evidence="1" type="ORF">OJ962_00985</name>
</gene>
<protein>
    <submittedName>
        <fullName evidence="1">YwqG family protein</fullName>
    </submittedName>
</protein>
<dbReference type="Gene3D" id="2.30.320.10">
    <property type="entry name" value="YwqG-like"/>
    <property type="match status" value="1"/>
</dbReference>
<accession>A0ABT4RBZ1</accession>
<dbReference type="InterPro" id="IPR035948">
    <property type="entry name" value="YwqG-like_sf"/>
</dbReference>
<dbReference type="Proteomes" id="UP001147700">
    <property type="component" value="Unassembled WGS sequence"/>
</dbReference>
<evidence type="ECO:0000313" key="1">
    <source>
        <dbReference type="EMBL" id="MDA0136054.1"/>
    </source>
</evidence>
<reference evidence="1" key="1">
    <citation type="submission" date="2022-10" db="EMBL/GenBank/DDBJ databases">
        <title>The WGS of Solirubrobacter sp. CPCC 204708.</title>
        <authorList>
            <person name="Jiang Z."/>
        </authorList>
    </citation>
    <scope>NUCLEOTIDE SEQUENCE</scope>
    <source>
        <strain evidence="1">CPCC 204708</strain>
    </source>
</reference>
<proteinExistence type="predicted"/>
<sequence length="409" mass="45182">MLTGEYDAAGLLRVRDGDRVVWDRALHGIEPDPPSTEAALETWAAAVAAAAERAVAGDTGVAAVKVMAPLSRHETPRVFVVDRAYLEKAERRVGRSEAIWRHWEDGRSLEVDDEGLRARRTLLQDDDLYAPHFAAILQRHVDERTWPDGAVALGNPEAQAPATVPAAPTLEAAPRDEAELAALIARFDLPAGLIETARWGLALVEGEGRSRVGGPPELPGEWPQHEGRPLTHVMTIWLDELPDVPGREHLPPDGTLVFLAALDEEDELVEPVAGDDPRVLLNRFEPGTALQRLAGDPEWTLEERRVRFEPVLTLPDRRDDLPPDQQLGYEQLYEALCAVTPGLGQPGHLVLGHPNFAHWDTREPGDITLLHFGYDYDLSIDGRAFTVHGPPDDVRAGRWERLTVTPQLF</sequence>
<dbReference type="Pfam" id="PF09234">
    <property type="entry name" value="DUF1963"/>
    <property type="match status" value="1"/>
</dbReference>
<dbReference type="SUPFAM" id="SSF103032">
    <property type="entry name" value="Hypothetical protein YwqG"/>
    <property type="match status" value="1"/>
</dbReference>
<name>A0ABT4RBZ1_9ACTN</name>
<dbReference type="InterPro" id="IPR015315">
    <property type="entry name" value="DUF1963"/>
</dbReference>
<comment type="caution">
    <text evidence="1">The sequence shown here is derived from an EMBL/GenBank/DDBJ whole genome shotgun (WGS) entry which is preliminary data.</text>
</comment>